<protein>
    <recommendedName>
        <fullName evidence="2">DUF569 domain-containing protein</fullName>
    </recommendedName>
</protein>
<comment type="caution">
    <text evidence="3">The sequence shown here is derived from an EMBL/GenBank/DDBJ whole genome shotgun (WGS) entry which is preliminary data.</text>
</comment>
<keyword evidence="4" id="KW-1185">Reference proteome</keyword>
<gene>
    <name evidence="3" type="ORF">BVC80_9097g193</name>
</gene>
<dbReference type="InParanoid" id="A0A200QF14"/>
<evidence type="ECO:0000313" key="4">
    <source>
        <dbReference type="Proteomes" id="UP000195402"/>
    </source>
</evidence>
<reference evidence="3 4" key="1">
    <citation type="journal article" date="2017" name="Mol. Plant">
        <title>The Genome of Medicinal Plant Macleaya cordata Provides New Insights into Benzylisoquinoline Alkaloids Metabolism.</title>
        <authorList>
            <person name="Liu X."/>
            <person name="Liu Y."/>
            <person name="Huang P."/>
            <person name="Ma Y."/>
            <person name="Qing Z."/>
            <person name="Tang Q."/>
            <person name="Cao H."/>
            <person name="Cheng P."/>
            <person name="Zheng Y."/>
            <person name="Yuan Z."/>
            <person name="Zhou Y."/>
            <person name="Liu J."/>
            <person name="Tang Z."/>
            <person name="Zhuo Y."/>
            <person name="Zhang Y."/>
            <person name="Yu L."/>
            <person name="Huang J."/>
            <person name="Yang P."/>
            <person name="Peng Q."/>
            <person name="Zhang J."/>
            <person name="Jiang W."/>
            <person name="Zhang Z."/>
            <person name="Lin K."/>
            <person name="Ro D.K."/>
            <person name="Chen X."/>
            <person name="Xiong X."/>
            <person name="Shang Y."/>
            <person name="Huang S."/>
            <person name="Zeng J."/>
        </authorList>
    </citation>
    <scope>NUCLEOTIDE SEQUENCE [LARGE SCALE GENOMIC DNA]</scope>
    <source>
        <strain evidence="4">cv. BLH2017</strain>
        <tissue evidence="3">Root</tissue>
    </source>
</reference>
<accession>A0A200QF14</accession>
<sequence>MEFFTKAAAVRLRSHLDKYLIADENEESVRQSRKGSSPRVKWIVEIVDGKNNLIRLKSCYGKYLTATDTPFLLGMTGKKILQTHQSIKKFDSSTEWEPIRDGFQVRLKNWEGKFLRANGATPPWRNSVTHDVPHRSATLNWALWDVDLVDLTENDRSSSFSSLSEDPVYSPTSPWSTMASPKFSSSQV</sequence>
<feature type="region of interest" description="Disordered" evidence="1">
    <location>
        <begin position="157"/>
        <end position="188"/>
    </location>
</feature>
<organism evidence="3 4">
    <name type="scientific">Macleaya cordata</name>
    <name type="common">Five-seeded plume-poppy</name>
    <name type="synonym">Bocconia cordata</name>
    <dbReference type="NCBI Taxonomy" id="56857"/>
    <lineage>
        <taxon>Eukaryota</taxon>
        <taxon>Viridiplantae</taxon>
        <taxon>Streptophyta</taxon>
        <taxon>Embryophyta</taxon>
        <taxon>Tracheophyta</taxon>
        <taxon>Spermatophyta</taxon>
        <taxon>Magnoliopsida</taxon>
        <taxon>Ranunculales</taxon>
        <taxon>Papaveraceae</taxon>
        <taxon>Papaveroideae</taxon>
        <taxon>Macleaya</taxon>
    </lineage>
</organism>
<evidence type="ECO:0000256" key="1">
    <source>
        <dbReference type="SAM" id="MobiDB-lite"/>
    </source>
</evidence>
<dbReference type="InterPro" id="IPR007679">
    <property type="entry name" value="DUF569"/>
</dbReference>
<dbReference type="EMBL" id="MVGT01002224">
    <property type="protein sequence ID" value="OVA09098.1"/>
    <property type="molecule type" value="Genomic_DNA"/>
</dbReference>
<proteinExistence type="predicted"/>
<name>A0A200QF14_MACCD</name>
<dbReference type="Proteomes" id="UP000195402">
    <property type="component" value="Unassembled WGS sequence"/>
</dbReference>
<dbReference type="PANTHER" id="PTHR31205">
    <property type="entry name" value="ACTIN CROSS-LINKING PROTEIN (DUF569)"/>
    <property type="match status" value="1"/>
</dbReference>
<dbReference type="Gene3D" id="2.80.10.50">
    <property type="match status" value="1"/>
</dbReference>
<evidence type="ECO:0000259" key="2">
    <source>
        <dbReference type="Pfam" id="PF04601"/>
    </source>
</evidence>
<dbReference type="OrthoDB" id="2432302at2759"/>
<dbReference type="SUPFAM" id="SSF50405">
    <property type="entry name" value="Actin-crosslinking proteins"/>
    <property type="match status" value="1"/>
</dbReference>
<evidence type="ECO:0000313" key="3">
    <source>
        <dbReference type="EMBL" id="OVA09098.1"/>
    </source>
</evidence>
<dbReference type="CDD" id="cd23340">
    <property type="entry name" value="beta-trefoil_FSCN_ACP-like"/>
    <property type="match status" value="1"/>
</dbReference>
<dbReference type="OMA" id="APNTNRK"/>
<feature type="domain" description="DUF569" evidence="2">
    <location>
        <begin position="1"/>
        <end position="144"/>
    </location>
</feature>
<dbReference type="PANTHER" id="PTHR31205:SF69">
    <property type="entry name" value="ACTIN CROSS-LINKING PROTEIN (DUF569)"/>
    <property type="match status" value="1"/>
</dbReference>
<feature type="compositionally biased region" description="Polar residues" evidence="1">
    <location>
        <begin position="170"/>
        <end position="188"/>
    </location>
</feature>
<dbReference type="STRING" id="56857.A0A200QF14"/>
<dbReference type="InterPro" id="IPR008999">
    <property type="entry name" value="Actin-crosslinking"/>
</dbReference>
<dbReference type="AlphaFoldDB" id="A0A200QF14"/>
<dbReference type="FunFam" id="2.80.10.50:FF:000067">
    <property type="entry name" value="BnaC05g19630D protein"/>
    <property type="match status" value="1"/>
</dbReference>
<dbReference type="Pfam" id="PF04601">
    <property type="entry name" value="DUF569"/>
    <property type="match status" value="1"/>
</dbReference>